<accession>A0AAW9IX26</accession>
<evidence type="ECO:0000313" key="2">
    <source>
        <dbReference type="EMBL" id="MDZ5033535.1"/>
    </source>
</evidence>
<organism evidence="2 3">
    <name type="scientific">Clostridium perfringens</name>
    <dbReference type="NCBI Taxonomy" id="1502"/>
    <lineage>
        <taxon>Bacteria</taxon>
        <taxon>Bacillati</taxon>
        <taxon>Bacillota</taxon>
        <taxon>Clostridia</taxon>
        <taxon>Eubacteriales</taxon>
        <taxon>Clostridiaceae</taxon>
        <taxon>Clostridium</taxon>
    </lineage>
</organism>
<dbReference type="RefSeq" id="WP_003471238.1">
    <property type="nucleotide sequence ID" value="NZ_CATNXX010000043.1"/>
</dbReference>
<dbReference type="Proteomes" id="UP001288778">
    <property type="component" value="Unassembled WGS sequence"/>
</dbReference>
<comment type="caution">
    <text evidence="2">The sequence shown here is derived from an EMBL/GenBank/DDBJ whole genome shotgun (WGS) entry which is preliminary data.</text>
</comment>
<name>A0AAW9IX26_CLOPF</name>
<evidence type="ECO:0000313" key="1">
    <source>
        <dbReference type="EMBL" id="MDZ4910148.1"/>
    </source>
</evidence>
<dbReference type="EMBL" id="WNUI01000067">
    <property type="protein sequence ID" value="MDZ4910148.1"/>
    <property type="molecule type" value="Genomic_DNA"/>
</dbReference>
<reference evidence="2" key="1">
    <citation type="submission" date="2019-11" db="EMBL/GenBank/DDBJ databases">
        <title>Characterization of Clostridium perfringens isolates from swine manure treated agricultural soils.</title>
        <authorList>
            <person name="Wushke S.T."/>
        </authorList>
    </citation>
    <scope>NUCLEOTIDE SEQUENCE</scope>
    <source>
        <strain evidence="2">X15</strain>
        <strain evidence="1">X94</strain>
    </source>
</reference>
<sequence length="549" mass="65557">MNFDFLDDQHMRMKKIGAYSILFRNSIAKGTWKKYGFSEWYEQDNLIFTVLLYIMEESLKNDMCTIDNIGYFIDEINSIHFKKELSYEECKELAEFIVNTILCNEGKVMYFKAYNFKKAQYEDININFVKNRMQYVDDVRRVVYSITDDGYSFILSTLEVEENLKITIHEILFKMHLEKASYDKAVDDIKNIFNRYRIRVKSIEDAIRKIKENPLSYTTEDYENMMEGNLNLLNKIKEKLIIHREMVELRINEFLENDININKLNKKEEENLNNLKIIKNYLGRTIDEDQKLLKKHFDLKDVYGMELETISKMALIERFNFRNEVYEKILDDPNMLENIDIFLRPLLKRELPKKYNINKSLEYQKNINKDYSEEDEELSFEESDFIDEINKKKIEKLKKYNDVITLILELSMKQGGISLREIQELIKESNELMEKLIPTVEIFREVIIEMLKNRNINVNEIREERKNAIENGEIEFQLNKSILEVLDNNSELNIIKEININKLIDKDDIKLEGVKTEDGEFKNFICSDILFESIRGDKNGLFYGRSKDQ</sequence>
<proteinExistence type="predicted"/>
<gene>
    <name evidence="1" type="ORF">GNF68_14015</name>
    <name evidence="2" type="ORF">GNF81_12190</name>
</gene>
<protein>
    <submittedName>
        <fullName evidence="2">Uncharacterized protein</fullName>
    </submittedName>
</protein>
<dbReference type="EMBL" id="WNVG01000046">
    <property type="protein sequence ID" value="MDZ5033535.1"/>
    <property type="molecule type" value="Genomic_DNA"/>
</dbReference>
<dbReference type="AlphaFoldDB" id="A0AAW9IX26"/>
<evidence type="ECO:0000313" key="3">
    <source>
        <dbReference type="Proteomes" id="UP001289066"/>
    </source>
</evidence>
<dbReference type="Proteomes" id="UP001289066">
    <property type="component" value="Unassembled WGS sequence"/>
</dbReference>